<dbReference type="SUPFAM" id="SSF81383">
    <property type="entry name" value="F-box domain"/>
    <property type="match status" value="1"/>
</dbReference>
<dbReference type="Proteomes" id="UP001373714">
    <property type="component" value="Unassembled WGS sequence"/>
</dbReference>
<organism evidence="2 3">
    <name type="scientific">Orbilia blumenaviensis</name>
    <dbReference type="NCBI Taxonomy" id="1796055"/>
    <lineage>
        <taxon>Eukaryota</taxon>
        <taxon>Fungi</taxon>
        <taxon>Dikarya</taxon>
        <taxon>Ascomycota</taxon>
        <taxon>Pezizomycotina</taxon>
        <taxon>Orbiliomycetes</taxon>
        <taxon>Orbiliales</taxon>
        <taxon>Orbiliaceae</taxon>
        <taxon>Orbilia</taxon>
    </lineage>
</organism>
<dbReference type="InterPro" id="IPR001810">
    <property type="entry name" value="F-box_dom"/>
</dbReference>
<dbReference type="InterPro" id="IPR036047">
    <property type="entry name" value="F-box-like_dom_sf"/>
</dbReference>
<dbReference type="PROSITE" id="PS50181">
    <property type="entry name" value="FBOX"/>
    <property type="match status" value="1"/>
</dbReference>
<reference evidence="2 3" key="1">
    <citation type="submission" date="2019-10" db="EMBL/GenBank/DDBJ databases">
        <authorList>
            <person name="Palmer J.M."/>
        </authorList>
    </citation>
    <scope>NUCLEOTIDE SEQUENCE [LARGE SCALE GENOMIC DNA]</scope>
    <source>
        <strain evidence="2 3">TWF730</strain>
    </source>
</reference>
<sequence length="443" mass="50562">MDESEVLASSSDASISTNIQLLPTEIRLSILSHLEVKEIKQFSQCSKICRTTCLPILYRRLNLSYVRGSRANCNVTPTSRLDQIRAAFVEPEGNLYNLHGTVRHVTIDTEDLAGFDNIVTYYRALVSMLPLFPALNSLKISYFSPSASLYSPRSYSFDTRLIHGFCSTLWETCPAYRTLKSLYFGKAEYRFTDSKNLDAIRNSPLSDENEVFMGLNPGEGVLKYSTTSTIPWPPALEEAYFDVDVRSTYFPGSINTALFITSSTTTLKKFGLWLNLHMGTPRFGQPSDPFFSRDTRLPCVTDLGFCLDFLNAREYTDELKMVFPNIESLSVFVDKDSHGGFWEEEAIKSYTRLLRFWPETLKKVRLPWFTENGDFENEHARTKRINSWFEIVEDSRLEEVLLVRETPEDYFEAVDCSISGTGSVRELKWSGVHHVEKLPLDGV</sequence>
<dbReference type="Pfam" id="PF00646">
    <property type="entry name" value="F-box"/>
    <property type="match status" value="1"/>
</dbReference>
<evidence type="ECO:0000259" key="1">
    <source>
        <dbReference type="PROSITE" id="PS50181"/>
    </source>
</evidence>
<proteinExistence type="predicted"/>
<dbReference type="AlphaFoldDB" id="A0AAV9V605"/>
<feature type="domain" description="F-box" evidence="1">
    <location>
        <begin position="16"/>
        <end position="47"/>
    </location>
</feature>
<gene>
    <name evidence="2" type="ORF">TWF730_008785</name>
</gene>
<evidence type="ECO:0000313" key="3">
    <source>
        <dbReference type="Proteomes" id="UP001373714"/>
    </source>
</evidence>
<keyword evidence="3" id="KW-1185">Reference proteome</keyword>
<accession>A0AAV9V605</accession>
<comment type="caution">
    <text evidence="2">The sequence shown here is derived from an EMBL/GenBank/DDBJ whole genome shotgun (WGS) entry which is preliminary data.</text>
</comment>
<name>A0AAV9V605_9PEZI</name>
<protein>
    <recommendedName>
        <fullName evidence="1">F-box domain-containing protein</fullName>
    </recommendedName>
</protein>
<dbReference type="EMBL" id="JAVHNS010000005">
    <property type="protein sequence ID" value="KAK6354377.1"/>
    <property type="molecule type" value="Genomic_DNA"/>
</dbReference>
<evidence type="ECO:0000313" key="2">
    <source>
        <dbReference type="EMBL" id="KAK6354377.1"/>
    </source>
</evidence>